<sequence>MSEPPGSHQPPHTDYYDTVDAINSSERSADEYDASIRSDHAQGYDETIAAFDRSCSVSRSDYGFDHHEYEDCHENNSIEPQQQRVERSYDLSTESSNRVSSHYESAHSYESSTSDQSAHYESEDSDDALENEKQYDQTDFPPGHITTLSEMEALQTRRKSTGSFNSSANSDNLNPSILPTYFFCPLTKCIMKDPVLTPDGNTYERLAIIRYLVLDPSDPSTGNPLTIEELRQDQMVKGKIEKCRREAWMRYVMEANKGDGNRFAVAEDVQSQYESSRVESEDYTDELNTTNEDSVDELDDSNYSRKSENLVLVNTTSSEEPTHEQFYHHVSNQNANLLKSNFKGILPADKVAQVKTDTSVTSSQPATNNMHGWNTPLGVHRITCKPPGLVVTADIHRRSAVVKRKVLKQRLVTKKNIKKRDDQIEIIESQSTPERGRNMLSHIPTKKKKARTVLTVSSQDLVLPPGSHVEIVETVVHGGRVRGQIVWQEEMIVELDDELRGQMKKIEGIGENTGSAGASNSKKKNNAFFRRKNSQQEKNPFSSDLFTHTNEIYQENATKRASPSPPQLTLVEYGGWISLEWAEAEAMRNQRNETGVSDEDDGPWSQPLPLGVYRVEGDRLSGYIHSESTSLAQLPLSDAPDNDRNITHILVNKQCVEIVEIQVVVMTTKIINAADGVCGVRTVRARCMVPILIPPMIPEHVDGMRCVNARPQKKFKSGWISLCTDENLSMESNATPLPSGAYIATSSTGCTVTEGRTGSKIKSILACSSCVEVVTTRIEFEEDEMIKCHCGRESMYSVVAVRALIASGGYLTLFIFPVSTLGSIDNVCYCGQLVQRTFADPVPIGMYKVTNPHGVAVTSAISQGSSTITIIQQGVCLTVLQTGVEDGCVRGRICLKDDCTSEPVTGWISLFKFPDQRWAQYFVLEE</sequence>
<keyword evidence="4" id="KW-1185">Reference proteome</keyword>
<feature type="compositionally biased region" description="Basic and acidic residues" evidence="1">
    <location>
        <begin position="62"/>
        <end position="76"/>
    </location>
</feature>
<evidence type="ECO:0000256" key="1">
    <source>
        <dbReference type="SAM" id="MobiDB-lite"/>
    </source>
</evidence>
<reference evidence="3 4" key="1">
    <citation type="submission" date="2024-10" db="EMBL/GenBank/DDBJ databases">
        <title>Updated reference genomes for cyclostephanoid diatoms.</title>
        <authorList>
            <person name="Roberts W.R."/>
            <person name="Alverson A.J."/>
        </authorList>
    </citation>
    <scope>NUCLEOTIDE SEQUENCE [LARGE SCALE GENOMIC DNA]</scope>
    <source>
        <strain evidence="3 4">AJA010-31</strain>
    </source>
</reference>
<evidence type="ECO:0000313" key="4">
    <source>
        <dbReference type="Proteomes" id="UP001530400"/>
    </source>
</evidence>
<feature type="domain" description="U-box" evidence="2">
    <location>
        <begin position="177"/>
        <end position="212"/>
    </location>
</feature>
<dbReference type="Gene3D" id="3.30.40.10">
    <property type="entry name" value="Zinc/RING finger domain, C3HC4 (zinc finger)"/>
    <property type="match status" value="1"/>
</dbReference>
<feature type="region of interest" description="Disordered" evidence="1">
    <location>
        <begin position="274"/>
        <end position="300"/>
    </location>
</feature>
<accession>A0ABD3MSN8</accession>
<feature type="region of interest" description="Disordered" evidence="1">
    <location>
        <begin position="60"/>
        <end position="129"/>
    </location>
</feature>
<dbReference type="CDD" id="cd16655">
    <property type="entry name" value="RING-Ubox_WDSUB1-like"/>
    <property type="match status" value="1"/>
</dbReference>
<gene>
    <name evidence="3" type="ORF">ACHAWO_004958</name>
</gene>
<evidence type="ECO:0000259" key="2">
    <source>
        <dbReference type="PROSITE" id="PS51698"/>
    </source>
</evidence>
<organism evidence="3 4">
    <name type="scientific">Cyclotella atomus</name>
    <dbReference type="NCBI Taxonomy" id="382360"/>
    <lineage>
        <taxon>Eukaryota</taxon>
        <taxon>Sar</taxon>
        <taxon>Stramenopiles</taxon>
        <taxon>Ochrophyta</taxon>
        <taxon>Bacillariophyta</taxon>
        <taxon>Coscinodiscophyceae</taxon>
        <taxon>Thalassiosirophycidae</taxon>
        <taxon>Stephanodiscales</taxon>
        <taxon>Stephanodiscaceae</taxon>
        <taxon>Cyclotella</taxon>
    </lineage>
</organism>
<name>A0ABD3MSN8_9STRA</name>
<dbReference type="Pfam" id="PF04564">
    <property type="entry name" value="U-box"/>
    <property type="match status" value="1"/>
</dbReference>
<protein>
    <recommendedName>
        <fullName evidence="2">U-box domain-containing protein</fullName>
    </recommendedName>
</protein>
<dbReference type="AlphaFoldDB" id="A0ABD3MSN8"/>
<dbReference type="PROSITE" id="PS51698">
    <property type="entry name" value="U_BOX"/>
    <property type="match status" value="1"/>
</dbReference>
<dbReference type="InterPro" id="IPR003613">
    <property type="entry name" value="Ubox_domain"/>
</dbReference>
<dbReference type="PANTHER" id="PTHR46573">
    <property type="entry name" value="WD REPEAT, SAM AND U-BOX DOMAIN-CONTAINING PROTEIN 1"/>
    <property type="match status" value="1"/>
</dbReference>
<proteinExistence type="predicted"/>
<dbReference type="InterPro" id="IPR013083">
    <property type="entry name" value="Znf_RING/FYVE/PHD"/>
</dbReference>
<dbReference type="Proteomes" id="UP001530400">
    <property type="component" value="Unassembled WGS sequence"/>
</dbReference>
<feature type="compositionally biased region" description="Polar residues" evidence="1">
    <location>
        <begin position="90"/>
        <end position="99"/>
    </location>
</feature>
<dbReference type="InterPro" id="IPR052085">
    <property type="entry name" value="WD-SAM-U-box"/>
</dbReference>
<dbReference type="SMART" id="SM00504">
    <property type="entry name" value="Ubox"/>
    <property type="match status" value="1"/>
</dbReference>
<evidence type="ECO:0000313" key="3">
    <source>
        <dbReference type="EMBL" id="KAL3766984.1"/>
    </source>
</evidence>
<comment type="caution">
    <text evidence="3">The sequence shown here is derived from an EMBL/GenBank/DDBJ whole genome shotgun (WGS) entry which is preliminary data.</text>
</comment>
<dbReference type="EMBL" id="JALLPJ020001375">
    <property type="protein sequence ID" value="KAL3766984.1"/>
    <property type="molecule type" value="Genomic_DNA"/>
</dbReference>
<dbReference type="SUPFAM" id="SSF57850">
    <property type="entry name" value="RING/U-box"/>
    <property type="match status" value="1"/>
</dbReference>
<feature type="compositionally biased region" description="Low complexity" evidence="1">
    <location>
        <begin position="100"/>
        <end position="114"/>
    </location>
</feature>
<dbReference type="PANTHER" id="PTHR46573:SF1">
    <property type="entry name" value="WD REPEAT, SAM AND U-BOX DOMAIN-CONTAINING PROTEIN 1"/>
    <property type="match status" value="1"/>
</dbReference>